<dbReference type="Gene3D" id="3.40.50.10300">
    <property type="entry name" value="CoaB-like"/>
    <property type="match status" value="1"/>
</dbReference>
<dbReference type="InterPro" id="IPR005252">
    <property type="entry name" value="CoaBC"/>
</dbReference>
<comment type="similarity">
    <text evidence="3 4">In the N-terminal section; belongs to the HFCD (homo-oligomeric flavin containing Cys decarboxylase) superfamily.</text>
</comment>
<evidence type="ECO:0000256" key="3">
    <source>
        <dbReference type="HAMAP-Rule" id="MF_02225"/>
    </source>
</evidence>
<dbReference type="UniPathway" id="UPA00241">
    <property type="reaction ID" value="UER00353"/>
</dbReference>
<comment type="catalytic activity">
    <reaction evidence="3 4">
        <text>(R)-4'-phosphopantothenate + L-cysteine + CTP = N-[(R)-4-phosphopantothenoyl]-L-cysteine + CMP + diphosphate + H(+)</text>
        <dbReference type="Rhea" id="RHEA:19397"/>
        <dbReference type="ChEBI" id="CHEBI:10986"/>
        <dbReference type="ChEBI" id="CHEBI:15378"/>
        <dbReference type="ChEBI" id="CHEBI:33019"/>
        <dbReference type="ChEBI" id="CHEBI:35235"/>
        <dbReference type="ChEBI" id="CHEBI:37563"/>
        <dbReference type="ChEBI" id="CHEBI:59458"/>
        <dbReference type="ChEBI" id="CHEBI:60377"/>
        <dbReference type="EC" id="6.3.2.5"/>
    </reaction>
</comment>
<keyword evidence="3" id="KW-0511">Multifunctional enzyme</keyword>
<dbReference type="EC" id="6.3.2.5" evidence="3"/>
<evidence type="ECO:0000259" key="6">
    <source>
        <dbReference type="Pfam" id="PF04127"/>
    </source>
</evidence>
<evidence type="ECO:0000313" key="8">
    <source>
        <dbReference type="Proteomes" id="UP000005709"/>
    </source>
</evidence>
<evidence type="ECO:0000256" key="1">
    <source>
        <dbReference type="ARBA" id="ARBA00022793"/>
    </source>
</evidence>
<comment type="function">
    <text evidence="3">Catalyzes two sequential steps in the biosynthesis of coenzyme A. In the first step cysteine is conjugated to 4'-phosphopantothenate to form 4-phosphopantothenoylcysteine. In the second step the latter compound is decarboxylated to form 4'-phosphopantotheine.</text>
</comment>
<keyword evidence="8" id="KW-1185">Reference proteome</keyword>
<feature type="binding site" evidence="3">
    <location>
        <position position="340"/>
    </location>
    <ligand>
        <name>CTP</name>
        <dbReference type="ChEBI" id="CHEBI:37563"/>
    </ligand>
</feature>
<dbReference type="InterPro" id="IPR007085">
    <property type="entry name" value="DNA/pantothenate-metab_flavo_C"/>
</dbReference>
<dbReference type="Proteomes" id="UP000005709">
    <property type="component" value="Unassembled WGS sequence"/>
</dbReference>
<dbReference type="InterPro" id="IPR036551">
    <property type="entry name" value="Flavin_trans-like"/>
</dbReference>
<feature type="region of interest" description="Phosphopantothenate--cysteine ligase" evidence="3">
    <location>
        <begin position="190"/>
        <end position="393"/>
    </location>
</feature>
<dbReference type="STRING" id="824.CGRAC_1433"/>
<keyword evidence="1 3" id="KW-0210">Decarboxylase</keyword>
<comment type="cofactor">
    <cofactor evidence="3">
        <name>Mg(2+)</name>
        <dbReference type="ChEBI" id="CHEBI:18420"/>
    </cofactor>
</comment>
<evidence type="ECO:0000313" key="7">
    <source>
        <dbReference type="EMBL" id="EEV16256.1"/>
    </source>
</evidence>
<comment type="caution">
    <text evidence="7">The sequence shown here is derived from an EMBL/GenBank/DDBJ whole genome shotgun (WGS) entry which is preliminary data.</text>
</comment>
<dbReference type="NCBIfam" id="TIGR00521">
    <property type="entry name" value="coaBC_dfp"/>
    <property type="match status" value="1"/>
</dbReference>
<comment type="pathway">
    <text evidence="3 4">Cofactor biosynthesis; coenzyme A biosynthesis; CoA from (R)-pantothenate: step 2/5.</text>
</comment>
<dbReference type="InterPro" id="IPR003382">
    <property type="entry name" value="Flavoprotein"/>
</dbReference>
<comment type="catalytic activity">
    <reaction evidence="3 4">
        <text>N-[(R)-4-phosphopantothenoyl]-L-cysteine + H(+) = (R)-4'-phosphopantetheine + CO2</text>
        <dbReference type="Rhea" id="RHEA:16793"/>
        <dbReference type="ChEBI" id="CHEBI:15378"/>
        <dbReference type="ChEBI" id="CHEBI:16526"/>
        <dbReference type="ChEBI" id="CHEBI:59458"/>
        <dbReference type="ChEBI" id="CHEBI:61723"/>
        <dbReference type="EC" id="4.1.1.36"/>
    </reaction>
</comment>
<dbReference type="EMBL" id="ACYG01000032">
    <property type="protein sequence ID" value="EEV16256.1"/>
    <property type="molecule type" value="Genomic_DNA"/>
</dbReference>
<dbReference type="SUPFAM" id="SSF102645">
    <property type="entry name" value="CoaB-like"/>
    <property type="match status" value="1"/>
</dbReference>
<dbReference type="Pfam" id="PF02441">
    <property type="entry name" value="Flavoprotein"/>
    <property type="match status" value="1"/>
</dbReference>
<gene>
    <name evidence="3 7" type="primary">coaBC</name>
    <name evidence="7" type="ORF">CAMGR0001_1953</name>
</gene>
<protein>
    <recommendedName>
        <fullName evidence="3">Coenzyme A biosynthesis bifunctional protein CoaBC</fullName>
    </recommendedName>
    <alternativeName>
        <fullName evidence="3">DNA/pantothenate metabolism flavoprotein</fullName>
    </alternativeName>
    <alternativeName>
        <fullName evidence="3">Phosphopantothenoylcysteine synthetase/decarboxylase</fullName>
        <shortName evidence="3">PPCS-PPCDC</shortName>
    </alternativeName>
    <domain>
        <recommendedName>
            <fullName evidence="3">Phosphopantothenoylcysteine decarboxylase</fullName>
            <shortName evidence="3">PPC decarboxylase</shortName>
            <shortName evidence="3">PPC-DC</shortName>
            <ecNumber evidence="3">4.1.1.36</ecNumber>
        </recommendedName>
        <alternativeName>
            <fullName evidence="3">CoaC</fullName>
        </alternativeName>
    </domain>
    <domain>
        <recommendedName>
            <fullName evidence="3">Phosphopantothenate--cysteine ligase</fullName>
            <ecNumber evidence="3">6.3.2.5</ecNumber>
        </recommendedName>
        <alternativeName>
            <fullName evidence="3">CoaB</fullName>
        </alternativeName>
        <alternativeName>
            <fullName evidence="3">Phosphopantothenoylcysteine synthetase</fullName>
            <shortName evidence="3">PPC synthetase</shortName>
            <shortName evidence="3">PPC-S</shortName>
        </alternativeName>
    </domain>
</protein>
<name>C8PLE4_9BACT</name>
<accession>C8PLE4</accession>
<feature type="region of interest" description="Phosphopantothenoylcysteine decarboxylase" evidence="3">
    <location>
        <begin position="1"/>
        <end position="189"/>
    </location>
</feature>
<organism evidence="7 8">
    <name type="scientific">Campylobacter gracilis RM3268</name>
    <dbReference type="NCBI Taxonomy" id="553220"/>
    <lineage>
        <taxon>Bacteria</taxon>
        <taxon>Pseudomonadati</taxon>
        <taxon>Campylobacterota</taxon>
        <taxon>Epsilonproteobacteria</taxon>
        <taxon>Campylobacterales</taxon>
        <taxon>Campylobacteraceae</taxon>
        <taxon>Campylobacter</taxon>
    </lineage>
</organism>
<dbReference type="eggNOG" id="COG0452">
    <property type="taxonomic scope" value="Bacteria"/>
</dbReference>
<feature type="binding site" evidence="3">
    <location>
        <position position="320"/>
    </location>
    <ligand>
        <name>CTP</name>
        <dbReference type="ChEBI" id="CHEBI:37563"/>
    </ligand>
</feature>
<evidence type="ECO:0000259" key="5">
    <source>
        <dbReference type="Pfam" id="PF02441"/>
    </source>
</evidence>
<dbReference type="InterPro" id="IPR035929">
    <property type="entry name" value="CoaB-like_sf"/>
</dbReference>
<keyword evidence="3" id="KW-0479">Metal-binding</keyword>
<comment type="function">
    <text evidence="4">Catalyzes two steps in the biosynthesis of coenzyme A. In the first step cysteine is conjugated to 4'-phosphopantothenate to form 4-phosphopantothenoylcysteine, in the latter compound is decarboxylated to form 4'-phosphopantotheine.</text>
</comment>
<keyword evidence="2 3" id="KW-0456">Lyase</keyword>
<dbReference type="PANTHER" id="PTHR14359:SF6">
    <property type="entry name" value="PHOSPHOPANTOTHENOYLCYSTEINE DECARBOXYLASE"/>
    <property type="match status" value="1"/>
</dbReference>
<feature type="active site" description="Proton donor" evidence="3">
    <location>
        <position position="157"/>
    </location>
</feature>
<dbReference type="GO" id="GO:0015937">
    <property type="term" value="P:coenzyme A biosynthetic process"/>
    <property type="evidence" value="ECO:0007669"/>
    <property type="project" value="UniProtKB-UniRule"/>
</dbReference>
<dbReference type="Gene3D" id="3.40.50.1950">
    <property type="entry name" value="Flavin prenyltransferase-like"/>
    <property type="match status" value="1"/>
</dbReference>
<keyword evidence="3" id="KW-0460">Magnesium</keyword>
<dbReference type="AlphaFoldDB" id="C8PLE4"/>
<feature type="domain" description="Flavoprotein" evidence="5">
    <location>
        <begin position="4"/>
        <end position="172"/>
    </location>
</feature>
<feature type="domain" description="DNA/pantothenate metabolism flavoprotein C-terminal" evidence="6">
    <location>
        <begin position="186"/>
        <end position="392"/>
    </location>
</feature>
<comment type="similarity">
    <text evidence="3 4">In the C-terminal section; belongs to the PPC synthetase family.</text>
</comment>
<dbReference type="Pfam" id="PF04127">
    <property type="entry name" value="DFP"/>
    <property type="match status" value="1"/>
</dbReference>
<dbReference type="HAMAP" id="MF_02225">
    <property type="entry name" value="CoaBC"/>
    <property type="match status" value="1"/>
</dbReference>
<proteinExistence type="inferred from homology"/>
<dbReference type="EC" id="4.1.1.36" evidence="3"/>
<dbReference type="GO" id="GO:0015941">
    <property type="term" value="P:pantothenate catabolic process"/>
    <property type="evidence" value="ECO:0007669"/>
    <property type="project" value="InterPro"/>
</dbReference>
<feature type="binding site" evidence="3">
    <location>
        <position position="287"/>
    </location>
    <ligand>
        <name>CTP</name>
        <dbReference type="ChEBI" id="CHEBI:37563"/>
    </ligand>
</feature>
<comment type="caution">
    <text evidence="3">Lacks conserved residue(s) required for the propagation of feature annotation.</text>
</comment>
<dbReference type="GO" id="GO:0046872">
    <property type="term" value="F:metal ion binding"/>
    <property type="evidence" value="ECO:0007669"/>
    <property type="project" value="UniProtKB-KW"/>
</dbReference>
<dbReference type="SUPFAM" id="SSF52507">
    <property type="entry name" value="Homo-oligomeric flavin-containing Cys decarboxylases, HFCD"/>
    <property type="match status" value="1"/>
</dbReference>
<keyword evidence="3 4" id="KW-0436">Ligase</keyword>
<dbReference type="RefSeq" id="WP_005873231.1">
    <property type="nucleotide sequence ID" value="NZ_ACYG01000032.1"/>
</dbReference>
<feature type="binding site" evidence="3">
    <location>
        <position position="277"/>
    </location>
    <ligand>
        <name>CTP</name>
        <dbReference type="ChEBI" id="CHEBI:37563"/>
    </ligand>
</feature>
<evidence type="ECO:0000256" key="4">
    <source>
        <dbReference type="RuleBase" id="RU364078"/>
    </source>
</evidence>
<dbReference type="PANTHER" id="PTHR14359">
    <property type="entry name" value="HOMO-OLIGOMERIC FLAVIN CONTAINING CYS DECARBOXYLASE FAMILY"/>
    <property type="match status" value="1"/>
</dbReference>
<sequence>MSKKKVLLAVCGSISFYKAFEILSALKKSNFDVYVALSDGVQEFVSYKAFEALCDHPVLCKANENWQAGINHIAYSKVDLVLIAPATANTINKLAWGVCDNVFLEVLNAAFAHAKVVIAPAANPALLENNITKNCIDMLKASVNAYFVDPIEKTLACGDTGKGGLASTEAIMQTLKRALYNDKFWEDKTVIITGGATIEKIDSVRGITNFSSGKTSKAIADALFYLGADVTLISSNEYENLPYKLVKFESTIGLKSALDSTKFPDGAYLIMAAAVSDYSPKVRYKDKVKKAEIGEIWNLRLGENEDLLSSVRGNIKKVGFKLETDRENAVGEAKRMLNEKHLDAVCLNVLDDIIKLGGDVLKVTFITKEAQVVIDTAPKDEVALKIAAQLKKI</sequence>
<comment type="cofactor">
    <cofactor evidence="3">
        <name>FMN</name>
        <dbReference type="ChEBI" id="CHEBI:58210"/>
    </cofactor>
    <text evidence="3">Binds 1 FMN per subunit.</text>
</comment>
<evidence type="ECO:0000256" key="2">
    <source>
        <dbReference type="ARBA" id="ARBA00023239"/>
    </source>
</evidence>
<keyword evidence="3 4" id="KW-0288">FMN</keyword>
<dbReference type="GO" id="GO:0010181">
    <property type="term" value="F:FMN binding"/>
    <property type="evidence" value="ECO:0007669"/>
    <property type="project" value="UniProtKB-UniRule"/>
</dbReference>
<dbReference type="OrthoDB" id="9802554at2"/>
<dbReference type="GO" id="GO:0004632">
    <property type="term" value="F:phosphopantothenate--cysteine ligase activity"/>
    <property type="evidence" value="ECO:0007669"/>
    <property type="project" value="UniProtKB-UniRule"/>
</dbReference>
<keyword evidence="3 4" id="KW-0285">Flavoprotein</keyword>
<comment type="pathway">
    <text evidence="3 4">Cofactor biosynthesis; coenzyme A biosynthesis; CoA from (R)-pantothenate: step 3/5.</text>
</comment>
<dbReference type="GO" id="GO:0004633">
    <property type="term" value="F:phosphopantothenoylcysteine decarboxylase activity"/>
    <property type="evidence" value="ECO:0007669"/>
    <property type="project" value="UniProtKB-UniRule"/>
</dbReference>
<dbReference type="GO" id="GO:0071513">
    <property type="term" value="C:phosphopantothenoylcysteine decarboxylase complex"/>
    <property type="evidence" value="ECO:0007669"/>
    <property type="project" value="TreeGrafter"/>
</dbReference>
<reference evidence="7 8" key="1">
    <citation type="submission" date="2009-07" db="EMBL/GenBank/DDBJ databases">
        <authorList>
            <person name="Madupu R."/>
            <person name="Sebastian Y."/>
            <person name="Durkin A.S."/>
            <person name="Torralba M."/>
            <person name="Methe B."/>
            <person name="Sutton G.G."/>
            <person name="Strausberg R.L."/>
            <person name="Nelson K.E."/>
        </authorList>
    </citation>
    <scope>NUCLEOTIDE SEQUENCE [LARGE SCALE GENOMIC DNA]</scope>
    <source>
        <strain evidence="7 8">RM3268</strain>
    </source>
</reference>